<reference evidence="2" key="1">
    <citation type="journal article" date="2021" name="Open Biol.">
        <title>Shared evolutionary footprints suggest mitochondrial oxidative damage underlies multiple complex I losses in fungi.</title>
        <authorList>
            <person name="Schikora-Tamarit M.A."/>
            <person name="Marcet-Houben M."/>
            <person name="Nosek J."/>
            <person name="Gabaldon T."/>
        </authorList>
    </citation>
    <scope>NUCLEOTIDE SEQUENCE</scope>
    <source>
        <strain evidence="2">CBS6341</strain>
    </source>
</reference>
<evidence type="ECO:0000313" key="3">
    <source>
        <dbReference type="Proteomes" id="UP000769528"/>
    </source>
</evidence>
<gene>
    <name evidence="2" type="ORF">WICMUC_004528</name>
</gene>
<organism evidence="2 3">
    <name type="scientific">Wickerhamomyces mucosus</name>
    <dbReference type="NCBI Taxonomy" id="1378264"/>
    <lineage>
        <taxon>Eukaryota</taxon>
        <taxon>Fungi</taxon>
        <taxon>Dikarya</taxon>
        <taxon>Ascomycota</taxon>
        <taxon>Saccharomycotina</taxon>
        <taxon>Saccharomycetes</taxon>
        <taxon>Phaffomycetales</taxon>
        <taxon>Wickerhamomycetaceae</taxon>
        <taxon>Wickerhamomyces</taxon>
    </lineage>
</organism>
<feature type="region of interest" description="Disordered" evidence="1">
    <location>
        <begin position="1"/>
        <end position="58"/>
    </location>
</feature>
<dbReference type="OrthoDB" id="1929311at2759"/>
<sequence length="232" mass="26834">MSYTADDLDDGLEYQIDSSEEVDGVEIRSEDSEDDDLVKTEEEPTSKKRRKTNDKLKEKKRIKMEQDMDAKRKVPLLDSTELSHYFTSLLLKHNQDSTQLDYFKKQDFVDGSNYKLKRNLDNFKDFTDKYNKGLTIILSISRVRVGDLFKSLGPKSKSIKVGKGYEGKVREDTKYIIGTVERILSLNFKAEHNIKSIILDATYQDQKSHSVLDEPKLTQLLKGYEGTKIILY</sequence>
<comment type="caution">
    <text evidence="2">The sequence shown here is derived from an EMBL/GenBank/DDBJ whole genome shotgun (WGS) entry which is preliminary data.</text>
</comment>
<feature type="compositionally biased region" description="Basic and acidic residues" evidence="1">
    <location>
        <begin position="37"/>
        <end position="46"/>
    </location>
</feature>
<evidence type="ECO:0008006" key="4">
    <source>
        <dbReference type="Google" id="ProtNLM"/>
    </source>
</evidence>
<evidence type="ECO:0000313" key="2">
    <source>
        <dbReference type="EMBL" id="KAH3671810.1"/>
    </source>
</evidence>
<dbReference type="AlphaFoldDB" id="A0A9P8TAY2"/>
<dbReference type="Proteomes" id="UP000769528">
    <property type="component" value="Unassembled WGS sequence"/>
</dbReference>
<feature type="compositionally biased region" description="Acidic residues" evidence="1">
    <location>
        <begin position="1"/>
        <end position="24"/>
    </location>
</feature>
<name>A0A9P8TAY2_9ASCO</name>
<accession>A0A9P8TAY2</accession>
<evidence type="ECO:0000256" key="1">
    <source>
        <dbReference type="SAM" id="MobiDB-lite"/>
    </source>
</evidence>
<keyword evidence="3" id="KW-1185">Reference proteome</keyword>
<dbReference type="EMBL" id="JAEUBF010001263">
    <property type="protein sequence ID" value="KAH3671810.1"/>
    <property type="molecule type" value="Genomic_DNA"/>
</dbReference>
<reference evidence="2" key="2">
    <citation type="submission" date="2021-01" db="EMBL/GenBank/DDBJ databases">
        <authorList>
            <person name="Schikora-Tamarit M.A."/>
        </authorList>
    </citation>
    <scope>NUCLEOTIDE SEQUENCE</scope>
    <source>
        <strain evidence="2">CBS6341</strain>
    </source>
</reference>
<proteinExistence type="predicted"/>
<protein>
    <recommendedName>
        <fullName evidence="4">Protein CMS1</fullName>
    </recommendedName>
</protein>